<evidence type="ECO:0000313" key="1">
    <source>
        <dbReference type="EMBL" id="MBS2965318.1"/>
    </source>
</evidence>
<sequence length="295" mass="31344">MLSAWMQAPSPFFMIREAGSVKLACALSFGRAVSAARSPAAATASGSSSPDPAWRRASLSSASASSAAAAASSYALRSPFCCDWPSSVAQSRVQLAKQLPDAPSSRWCCGVAAQHINDGRRRAPASLLDTSSADLPITAGHELGRSRGVGCCPEDVLHLASVGQRVKVRGGCRAHRCSRRIRGGLTVRFPGRFVRRPPGVAQRLPAFAAACERQCGIERVARPRVGRVRAFEDLQDLLGTGGSVAGDLAKVLLAQNDLSGFVRHVRHPRAPDNGFVADQTYQASSMRKVINQRQD</sequence>
<gene>
    <name evidence="1" type="ORF">KGA66_19870</name>
</gene>
<proteinExistence type="predicted"/>
<evidence type="ECO:0000313" key="2">
    <source>
        <dbReference type="Proteomes" id="UP000677913"/>
    </source>
</evidence>
<dbReference type="EMBL" id="JAGSXH010000078">
    <property type="protein sequence ID" value="MBS2965318.1"/>
    <property type="molecule type" value="Genomic_DNA"/>
</dbReference>
<dbReference type="AlphaFoldDB" id="A0A8J8BDJ3"/>
<accession>A0A8J8BDJ3</accession>
<reference evidence="1" key="1">
    <citation type="submission" date="2021-04" db="EMBL/GenBank/DDBJ databases">
        <title>Genome based classification of Actinospica acidithermotolerans sp. nov., an actinobacterium isolated from an Indonesian hot spring.</title>
        <authorList>
            <person name="Kusuma A.B."/>
            <person name="Putra K.E."/>
            <person name="Nafisah S."/>
            <person name="Loh J."/>
            <person name="Nouioui I."/>
            <person name="Goodfellow M."/>
        </authorList>
    </citation>
    <scope>NUCLEOTIDE SEQUENCE</scope>
    <source>
        <strain evidence="1">DSM 45618</strain>
    </source>
</reference>
<keyword evidence="2" id="KW-1185">Reference proteome</keyword>
<comment type="caution">
    <text evidence="1">The sequence shown here is derived from an EMBL/GenBank/DDBJ whole genome shotgun (WGS) entry which is preliminary data.</text>
</comment>
<name>A0A8J8BDJ3_9ACTN</name>
<organism evidence="1 2">
    <name type="scientific">Actinocrinis puniceicyclus</name>
    <dbReference type="NCBI Taxonomy" id="977794"/>
    <lineage>
        <taxon>Bacteria</taxon>
        <taxon>Bacillati</taxon>
        <taxon>Actinomycetota</taxon>
        <taxon>Actinomycetes</taxon>
        <taxon>Catenulisporales</taxon>
        <taxon>Actinospicaceae</taxon>
        <taxon>Actinocrinis</taxon>
    </lineage>
</organism>
<protein>
    <submittedName>
        <fullName evidence="1">Uncharacterized protein</fullName>
    </submittedName>
</protein>
<dbReference type="Proteomes" id="UP000677913">
    <property type="component" value="Unassembled WGS sequence"/>
</dbReference>